<accession>A0A7W9EE61</accession>
<organism evidence="8 9">
    <name type="scientific">Sphingobium boeckii</name>
    <dbReference type="NCBI Taxonomy" id="1082345"/>
    <lineage>
        <taxon>Bacteria</taxon>
        <taxon>Pseudomonadati</taxon>
        <taxon>Pseudomonadota</taxon>
        <taxon>Alphaproteobacteria</taxon>
        <taxon>Sphingomonadales</taxon>
        <taxon>Sphingomonadaceae</taxon>
        <taxon>Sphingobium</taxon>
    </lineage>
</organism>
<dbReference type="PANTHER" id="PTHR33938">
    <property type="entry name" value="FERULOYL ESTERASE B-RELATED"/>
    <property type="match status" value="1"/>
</dbReference>
<keyword evidence="7" id="KW-1015">Disulfide bond</keyword>
<sequence>MTLNHTTDMDDARRSPRPLRRTKIAAGMTIALAMATSSAAQQNGPVAKPMQSVTNLGGLCTAEAVQAVASTLSTGVTVKKIENGPFQSATKFVEAKGVTPAYCQVTGSFVTNPKTGKTANFLATFPADWNGKYLQSGCSGHCGQFYVSNPGLPPITVTSQGYPEQIIDKGYAHFATDEGHVGMDGGKWAVRKDGTVDQDFIDDFLYRADLVLADMGKAFTKGFYGRANGAPAKLTRSYFNGCSGGGRDALVASSYFPEKFDGIIAGSAYNILGVAMHSSGIGVLASQPPKGIVSAAQLSYLDGIVKSQCDGLDGVKDGVIQNPAACNFRPERDLPKCDGDTPGGQCFTKAQVNMLSTILTGVTDEKGNVLQPGYSVSELQVGGGPGLAGLGDAVQKIFVHRNDPGFAIASNYTFKDGGPGQVTGYRAVFPAAEAERIKSAIRQGMGHLPENTGRLMKSKTKLLMWHNWSDEALTPYNSINYYKRMAKDHGGYAKVQKKARLFMIPATSHCSISGIGPNSFDALSTMENWVEKGQAPDALKANVAARQFTPGAKPAAALQFPNWTQTLCKFPEMARYSGQGDVKDASNWSCSAKDKRLLTVGETGRQAGVLD</sequence>
<dbReference type="Proteomes" id="UP000549617">
    <property type="component" value="Unassembled WGS sequence"/>
</dbReference>
<dbReference type="AlphaFoldDB" id="A0A7W9EE61"/>
<keyword evidence="9" id="KW-1185">Reference proteome</keyword>
<dbReference type="GO" id="GO:0030600">
    <property type="term" value="F:feruloyl esterase activity"/>
    <property type="evidence" value="ECO:0007669"/>
    <property type="project" value="UniProtKB-EC"/>
</dbReference>
<dbReference type="GO" id="GO:0046872">
    <property type="term" value="F:metal ion binding"/>
    <property type="evidence" value="ECO:0007669"/>
    <property type="project" value="UniProtKB-KW"/>
</dbReference>
<dbReference type="SUPFAM" id="SSF53474">
    <property type="entry name" value="alpha/beta-Hydrolases"/>
    <property type="match status" value="1"/>
</dbReference>
<keyword evidence="2" id="KW-0719">Serine esterase</keyword>
<evidence type="ECO:0000256" key="3">
    <source>
        <dbReference type="ARBA" id="ARBA00022723"/>
    </source>
</evidence>
<evidence type="ECO:0000256" key="6">
    <source>
        <dbReference type="ARBA" id="ARBA00022837"/>
    </source>
</evidence>
<keyword evidence="3" id="KW-0479">Metal-binding</keyword>
<dbReference type="InterPro" id="IPR029058">
    <property type="entry name" value="AB_hydrolase_fold"/>
</dbReference>
<reference evidence="8 9" key="1">
    <citation type="submission" date="2020-08" db="EMBL/GenBank/DDBJ databases">
        <title>Genomic Encyclopedia of Type Strains, Phase IV (KMG-IV): sequencing the most valuable type-strain genomes for metagenomic binning, comparative biology and taxonomic classification.</title>
        <authorList>
            <person name="Goeker M."/>
        </authorList>
    </citation>
    <scope>NUCLEOTIDE SEQUENCE [LARGE SCALE GENOMIC DNA]</scope>
    <source>
        <strain evidence="8 9">DSM 25079</strain>
    </source>
</reference>
<gene>
    <name evidence="8" type="ORF">FHS49_001954</name>
</gene>
<evidence type="ECO:0000313" key="9">
    <source>
        <dbReference type="Proteomes" id="UP000549617"/>
    </source>
</evidence>
<name>A0A7W9EE61_9SPHN</name>
<dbReference type="RefSeq" id="WP_246350553.1">
    <property type="nucleotide sequence ID" value="NZ_JACIJC010000003.1"/>
</dbReference>
<proteinExistence type="inferred from homology"/>
<dbReference type="EMBL" id="JACIJC010000003">
    <property type="protein sequence ID" value="MBB5685938.1"/>
    <property type="molecule type" value="Genomic_DNA"/>
</dbReference>
<evidence type="ECO:0000256" key="2">
    <source>
        <dbReference type="ARBA" id="ARBA00022487"/>
    </source>
</evidence>
<evidence type="ECO:0000256" key="4">
    <source>
        <dbReference type="ARBA" id="ARBA00022729"/>
    </source>
</evidence>
<dbReference type="InterPro" id="IPR011118">
    <property type="entry name" value="Tannase/feruloyl_esterase"/>
</dbReference>
<comment type="caution">
    <text evidence="8">The sequence shown here is derived from an EMBL/GenBank/DDBJ whole genome shotgun (WGS) entry which is preliminary data.</text>
</comment>
<evidence type="ECO:0000256" key="1">
    <source>
        <dbReference type="ARBA" id="ARBA00006249"/>
    </source>
</evidence>
<evidence type="ECO:0000256" key="5">
    <source>
        <dbReference type="ARBA" id="ARBA00022801"/>
    </source>
</evidence>
<comment type="similarity">
    <text evidence="1">Belongs to the tannase family.</text>
</comment>
<keyword evidence="6" id="KW-0106">Calcium</keyword>
<evidence type="ECO:0000313" key="8">
    <source>
        <dbReference type="EMBL" id="MBB5685938.1"/>
    </source>
</evidence>
<evidence type="ECO:0000256" key="7">
    <source>
        <dbReference type="ARBA" id="ARBA00023157"/>
    </source>
</evidence>
<dbReference type="EC" id="3.1.1.73" evidence="8"/>
<dbReference type="Pfam" id="PF07519">
    <property type="entry name" value="Tannase"/>
    <property type="match status" value="1"/>
</dbReference>
<keyword evidence="5 8" id="KW-0378">Hydrolase</keyword>
<dbReference type="PANTHER" id="PTHR33938:SF15">
    <property type="entry name" value="FERULOYL ESTERASE B-RELATED"/>
    <property type="match status" value="1"/>
</dbReference>
<protein>
    <submittedName>
        <fullName evidence="8">Feruloyl esterase</fullName>
        <ecNumber evidence="8">3.1.1.73</ecNumber>
    </submittedName>
</protein>
<keyword evidence="4" id="KW-0732">Signal</keyword>